<organism evidence="1 2">
    <name type="scientific">Gordonia phage DobbysSock</name>
    <dbReference type="NCBI Taxonomy" id="2652880"/>
    <lineage>
        <taxon>Viruses</taxon>
        <taxon>Duplodnaviria</taxon>
        <taxon>Heunggongvirae</taxon>
        <taxon>Uroviricota</taxon>
        <taxon>Caudoviricetes</taxon>
        <taxon>Beenievirus</taxon>
        <taxon>Beenievirus dobbyssock</taxon>
    </lineage>
</organism>
<reference evidence="1 2" key="1">
    <citation type="submission" date="2019-09" db="EMBL/GenBank/DDBJ databases">
        <authorList>
            <person name="Emmett G."/>
            <person name="DeLuca S.W."/>
            <person name="Gurney S.M.R."/>
            <person name="Garlena R.A."/>
            <person name="Russell D.A."/>
            <person name="Pope W.H."/>
            <person name="Jacobs-Sera D."/>
            <person name="Hatfull G.F."/>
        </authorList>
    </citation>
    <scope>NUCLEOTIDE SEQUENCE [LARGE SCALE GENOMIC DNA]</scope>
</reference>
<sequence length="166" mass="19012">MILQSAIEKHREEQDIESWWGDADRDSIKDYAPIAMARIVGTMIASEFGELVSWDTFDNCREHGLTVRTPGGWTFCWYEHRNSDTIHIEGCPTPEVQSFGPYGGESKYDTLAEFWPETYDAVAKCLIEMIRHTIERDTVRAELKKIGAVHGNVEAERLKWRAGAVY</sequence>
<protein>
    <submittedName>
        <fullName evidence="1">Uncharacterized protein</fullName>
    </submittedName>
</protein>
<evidence type="ECO:0000313" key="1">
    <source>
        <dbReference type="EMBL" id="QFP96172.1"/>
    </source>
</evidence>
<name>A0A5P8DCL1_9CAUD</name>
<dbReference type="KEGG" id="vg:77930220"/>
<accession>A0A5P8DCL1</accession>
<evidence type="ECO:0000313" key="2">
    <source>
        <dbReference type="Proteomes" id="UP000326635"/>
    </source>
</evidence>
<gene>
    <name evidence="1" type="primary">51</name>
    <name evidence="1" type="ORF">DOBBYSSOCK_SEA_51</name>
</gene>
<keyword evidence="2" id="KW-1185">Reference proteome</keyword>
<dbReference type="RefSeq" id="YP_010654373.1">
    <property type="nucleotide sequence ID" value="NC_070810.1"/>
</dbReference>
<dbReference type="GeneID" id="77930220"/>
<proteinExistence type="predicted"/>
<dbReference type="Proteomes" id="UP000326635">
    <property type="component" value="Segment"/>
</dbReference>
<dbReference type="EMBL" id="MN428048">
    <property type="protein sequence ID" value="QFP96172.1"/>
    <property type="molecule type" value="Genomic_DNA"/>
</dbReference>